<gene>
    <name evidence="1" type="ORF">GCM10023168_35520</name>
</gene>
<accession>A0ABP8KS01</accession>
<sequence length="127" mass="13210">MSGTSDVAGLPGDPALFGGVLALVPIEAVDGPFWDATGEDPVAHPLAWSHLTLQLNQAQVTRLGGKVATIDGGGDFRVKAPPGEYAVCYWPGPAGGLIWRCSAVELPTEGELNAFWGEGGFHIEVVN</sequence>
<keyword evidence="2" id="KW-1185">Reference proteome</keyword>
<evidence type="ECO:0000313" key="2">
    <source>
        <dbReference type="Proteomes" id="UP001500945"/>
    </source>
</evidence>
<dbReference type="RefSeq" id="WP_345208477.1">
    <property type="nucleotide sequence ID" value="NZ_BAABGM010000026.1"/>
</dbReference>
<evidence type="ECO:0000313" key="1">
    <source>
        <dbReference type="EMBL" id="GAA4413067.1"/>
    </source>
</evidence>
<proteinExistence type="predicted"/>
<dbReference type="Proteomes" id="UP001500945">
    <property type="component" value="Unassembled WGS sequence"/>
</dbReference>
<evidence type="ECO:0008006" key="3">
    <source>
        <dbReference type="Google" id="ProtNLM"/>
    </source>
</evidence>
<dbReference type="EMBL" id="BAABGM010000026">
    <property type="protein sequence ID" value="GAA4413067.1"/>
    <property type="molecule type" value="Genomic_DNA"/>
</dbReference>
<comment type="caution">
    <text evidence="1">The sequence shown here is derived from an EMBL/GenBank/DDBJ whole genome shotgun (WGS) entry which is preliminary data.</text>
</comment>
<reference evidence="2" key="1">
    <citation type="journal article" date="2019" name="Int. J. Syst. Evol. Microbiol.">
        <title>The Global Catalogue of Microorganisms (GCM) 10K type strain sequencing project: providing services to taxonomists for standard genome sequencing and annotation.</title>
        <authorList>
            <consortium name="The Broad Institute Genomics Platform"/>
            <consortium name="The Broad Institute Genome Sequencing Center for Infectious Disease"/>
            <person name="Wu L."/>
            <person name="Ma J."/>
        </authorList>
    </citation>
    <scope>NUCLEOTIDE SEQUENCE [LARGE SCALE GENOMIC DNA]</scope>
    <source>
        <strain evidence="2">JCM 17809</strain>
    </source>
</reference>
<organism evidence="1 2">
    <name type="scientific">Fodinibacter luteus</name>
    <dbReference type="NCBI Taxonomy" id="552064"/>
    <lineage>
        <taxon>Bacteria</taxon>
        <taxon>Bacillati</taxon>
        <taxon>Actinomycetota</taxon>
        <taxon>Actinomycetes</taxon>
        <taxon>Micrococcales</taxon>
        <taxon>Intrasporangiaceae</taxon>
        <taxon>Fodinibacter (ex Wang et al. 2009)</taxon>
    </lineage>
</organism>
<protein>
    <recommendedName>
        <fullName evidence="3">Carboxypeptidase regulatory-like domain-containing protein</fullName>
    </recommendedName>
</protein>
<name>A0ABP8KS01_9MICO</name>